<evidence type="ECO:0000256" key="1">
    <source>
        <dbReference type="SAM" id="Coils"/>
    </source>
</evidence>
<keyword evidence="4" id="KW-1185">Reference proteome</keyword>
<evidence type="ECO:0000313" key="4">
    <source>
        <dbReference type="Proteomes" id="UP000836841"/>
    </source>
</evidence>
<accession>A0AAU9SBJ4</accession>
<feature type="domain" description="RPW8" evidence="2">
    <location>
        <begin position="1"/>
        <end position="153"/>
    </location>
</feature>
<feature type="coiled-coil region" evidence="1">
    <location>
        <begin position="58"/>
        <end position="92"/>
    </location>
</feature>
<organism evidence="3 4">
    <name type="scientific">Thlaspi arvense</name>
    <name type="common">Field penny-cress</name>
    <dbReference type="NCBI Taxonomy" id="13288"/>
    <lineage>
        <taxon>Eukaryota</taxon>
        <taxon>Viridiplantae</taxon>
        <taxon>Streptophyta</taxon>
        <taxon>Embryophyta</taxon>
        <taxon>Tracheophyta</taxon>
        <taxon>Spermatophyta</taxon>
        <taxon>Magnoliopsida</taxon>
        <taxon>eudicotyledons</taxon>
        <taxon>Gunneridae</taxon>
        <taxon>Pentapetalae</taxon>
        <taxon>rosids</taxon>
        <taxon>malvids</taxon>
        <taxon>Brassicales</taxon>
        <taxon>Brassicaceae</taxon>
        <taxon>Thlaspideae</taxon>
        <taxon>Thlaspi</taxon>
    </lineage>
</organism>
<evidence type="ECO:0000259" key="2">
    <source>
        <dbReference type="PROSITE" id="PS51153"/>
    </source>
</evidence>
<dbReference type="Proteomes" id="UP000836841">
    <property type="component" value="Chromosome 5"/>
</dbReference>
<dbReference type="AlphaFoldDB" id="A0AAU9SBJ4"/>
<keyword evidence="1" id="KW-0175">Coiled coil</keyword>
<gene>
    <name evidence="3" type="ORF">TAV2_LOCUS17240</name>
</gene>
<name>A0AAU9SBJ4_THLAR</name>
<evidence type="ECO:0000313" key="3">
    <source>
        <dbReference type="EMBL" id="CAH2064474.1"/>
    </source>
</evidence>
<reference evidence="3 4" key="1">
    <citation type="submission" date="2022-03" db="EMBL/GenBank/DDBJ databases">
        <authorList>
            <person name="Nunn A."/>
            <person name="Chopra R."/>
            <person name="Nunn A."/>
            <person name="Contreras Garrido A."/>
        </authorList>
    </citation>
    <scope>NUCLEOTIDE SEQUENCE [LARGE SCALE GENOMIC DNA]</scope>
</reference>
<sequence length="210" mass="24547">MPLGEVIVGAALGLVIQILHQAIQRAKDRSTTTRFILGRLDDTVYRITPLIVKVEKLSEEADESLRRVTEDLKRLLQQAVVLVEAYAELKRRNLLKKFSYNRRIKELEASLRWMVDVDVQVNQWLDIQELMAKMSVMNTKLDEITFQQTDHVTSVKNDNKQNIVVEAEDQYSETKDDGCSNEVSKPKIDIHLQWKRKKHDKNREFRFVLN</sequence>
<dbReference type="PROSITE" id="PS51153">
    <property type="entry name" value="RPW8"/>
    <property type="match status" value="1"/>
</dbReference>
<protein>
    <recommendedName>
        <fullName evidence="2">RPW8 domain-containing protein</fullName>
    </recommendedName>
</protein>
<dbReference type="Pfam" id="PF05659">
    <property type="entry name" value="RPW8"/>
    <property type="match status" value="1"/>
</dbReference>
<proteinExistence type="predicted"/>
<dbReference type="InterPro" id="IPR008808">
    <property type="entry name" value="Powdery_mildew-R_dom"/>
</dbReference>
<dbReference type="EMBL" id="OU466861">
    <property type="protein sequence ID" value="CAH2064474.1"/>
    <property type="molecule type" value="Genomic_DNA"/>
</dbReference>